<proteinExistence type="inferred from homology"/>
<keyword evidence="7" id="KW-0862">Zinc</keyword>
<dbReference type="EMBL" id="JBHUMO010000003">
    <property type="protein sequence ID" value="MFD2727969.1"/>
    <property type="molecule type" value="Genomic_DNA"/>
</dbReference>
<dbReference type="RefSeq" id="WP_379978920.1">
    <property type="nucleotide sequence ID" value="NZ_JBHUMO010000003.1"/>
</dbReference>
<dbReference type="Gene3D" id="3.10.20.810">
    <property type="entry name" value="Phosphoribosyl-AMP cyclohydrolase"/>
    <property type="match status" value="1"/>
</dbReference>
<evidence type="ECO:0000259" key="8">
    <source>
        <dbReference type="Pfam" id="PF01502"/>
    </source>
</evidence>
<comment type="cofactor">
    <cofactor evidence="7">
        <name>Zn(2+)</name>
        <dbReference type="ChEBI" id="CHEBI:29105"/>
    </cofactor>
    <text evidence="7">Binds 1 zinc ion per subunit.</text>
</comment>
<feature type="domain" description="Phosphoribosyl-AMP cyclohydrolase" evidence="8">
    <location>
        <begin position="29"/>
        <end position="102"/>
    </location>
</feature>
<comment type="function">
    <text evidence="7">Catalyzes the hydrolysis of the adenine ring of phosphoribosyl-AMP.</text>
</comment>
<evidence type="ECO:0000256" key="3">
    <source>
        <dbReference type="ARBA" id="ARBA00022490"/>
    </source>
</evidence>
<evidence type="ECO:0000256" key="4">
    <source>
        <dbReference type="ARBA" id="ARBA00022605"/>
    </source>
</evidence>
<feature type="binding site" evidence="7">
    <location>
        <position position="76"/>
    </location>
    <ligand>
        <name>Mg(2+)</name>
        <dbReference type="ChEBI" id="CHEBI:18420"/>
    </ligand>
</feature>
<comment type="caution">
    <text evidence="9">The sequence shown here is derived from an EMBL/GenBank/DDBJ whole genome shotgun (WGS) entry which is preliminary data.</text>
</comment>
<dbReference type="Proteomes" id="UP001597427">
    <property type="component" value="Unassembled WGS sequence"/>
</dbReference>
<dbReference type="PANTHER" id="PTHR42945:SF1">
    <property type="entry name" value="HISTIDINE BIOSYNTHESIS BIFUNCTIONAL PROTEIN HIS7"/>
    <property type="match status" value="1"/>
</dbReference>
<accession>A0ABW5TFZ6</accession>
<comment type="catalytic activity">
    <reaction evidence="1 7">
        <text>1-(5-phospho-beta-D-ribosyl)-5'-AMP + H2O = 1-(5-phospho-beta-D-ribosyl)-5-[(5-phospho-beta-D-ribosylamino)methylideneamino]imidazole-4-carboxamide</text>
        <dbReference type="Rhea" id="RHEA:20049"/>
        <dbReference type="ChEBI" id="CHEBI:15377"/>
        <dbReference type="ChEBI" id="CHEBI:58435"/>
        <dbReference type="ChEBI" id="CHEBI:59457"/>
        <dbReference type="EC" id="3.5.4.19"/>
    </reaction>
</comment>
<evidence type="ECO:0000256" key="2">
    <source>
        <dbReference type="ARBA" id="ARBA00005169"/>
    </source>
</evidence>
<dbReference type="Pfam" id="PF01502">
    <property type="entry name" value="PRA-CH"/>
    <property type="match status" value="1"/>
</dbReference>
<dbReference type="PANTHER" id="PTHR42945">
    <property type="entry name" value="HISTIDINE BIOSYNTHESIS BIFUNCTIONAL PROTEIN"/>
    <property type="match status" value="1"/>
</dbReference>
<keyword evidence="7" id="KW-0479">Metal-binding</keyword>
<dbReference type="InterPro" id="IPR002496">
    <property type="entry name" value="PRib_AMP_CycHydrolase_dom"/>
</dbReference>
<evidence type="ECO:0000256" key="7">
    <source>
        <dbReference type="HAMAP-Rule" id="MF_01021"/>
    </source>
</evidence>
<organism evidence="9 10">
    <name type="scientific">Enterococcus camelliae</name>
    <dbReference type="NCBI Taxonomy" id="453959"/>
    <lineage>
        <taxon>Bacteria</taxon>
        <taxon>Bacillati</taxon>
        <taxon>Bacillota</taxon>
        <taxon>Bacilli</taxon>
        <taxon>Lactobacillales</taxon>
        <taxon>Enterococcaceae</taxon>
        <taxon>Enterococcus</taxon>
    </lineage>
</organism>
<keyword evidence="4 7" id="KW-0028">Amino-acid biosynthesis</keyword>
<dbReference type="SUPFAM" id="SSF141734">
    <property type="entry name" value="HisI-like"/>
    <property type="match status" value="1"/>
</dbReference>
<evidence type="ECO:0000256" key="5">
    <source>
        <dbReference type="ARBA" id="ARBA00022801"/>
    </source>
</evidence>
<keyword evidence="10" id="KW-1185">Reference proteome</keyword>
<feature type="binding site" evidence="7">
    <location>
        <position position="100"/>
    </location>
    <ligand>
        <name>Zn(2+)</name>
        <dbReference type="ChEBI" id="CHEBI:29105"/>
        <note>ligand shared between dimeric partners</note>
    </ligand>
</feature>
<feature type="binding site" evidence="7">
    <location>
        <position position="77"/>
    </location>
    <ligand>
        <name>Zn(2+)</name>
        <dbReference type="ChEBI" id="CHEBI:29105"/>
        <note>ligand shared between dimeric partners</note>
    </ligand>
</feature>
<dbReference type="InterPro" id="IPR026660">
    <property type="entry name" value="PRA-CH"/>
</dbReference>
<dbReference type="NCBIfam" id="NF000768">
    <property type="entry name" value="PRK00051.1"/>
    <property type="match status" value="1"/>
</dbReference>
<feature type="binding site" evidence="7">
    <location>
        <position position="80"/>
    </location>
    <ligand>
        <name>Mg(2+)</name>
        <dbReference type="ChEBI" id="CHEBI:18420"/>
    </ligand>
</feature>
<keyword evidence="7" id="KW-0460">Magnesium</keyword>
<protein>
    <recommendedName>
        <fullName evidence="7">Phosphoribosyl-AMP cyclohydrolase</fullName>
        <shortName evidence="7">PRA-CH</shortName>
        <ecNumber evidence="7">3.5.4.19</ecNumber>
    </recommendedName>
</protein>
<sequence length="116" mass="13267">MKLDELAFSKQQGLLPVIVTDVETKEVLMLAYMNEESLKKTLASGQMWYWSRSRQELWHKGATSGHFQYLQEMKVDCDADTLLAVVKQIGAACHTGEHSCFYRTLVDERGNNHDNT</sequence>
<comment type="subunit">
    <text evidence="7">Homodimer.</text>
</comment>
<keyword evidence="6 7" id="KW-0368">Histidine biosynthesis</keyword>
<keyword evidence="3 7" id="KW-0963">Cytoplasm</keyword>
<feature type="binding site" evidence="7">
    <location>
        <position position="93"/>
    </location>
    <ligand>
        <name>Zn(2+)</name>
        <dbReference type="ChEBI" id="CHEBI:29105"/>
        <note>ligand shared between dimeric partners</note>
    </ligand>
</feature>
<feature type="binding site" evidence="7">
    <location>
        <position position="78"/>
    </location>
    <ligand>
        <name>Mg(2+)</name>
        <dbReference type="ChEBI" id="CHEBI:18420"/>
    </ligand>
</feature>
<evidence type="ECO:0000256" key="6">
    <source>
        <dbReference type="ARBA" id="ARBA00023102"/>
    </source>
</evidence>
<gene>
    <name evidence="7 9" type="primary">hisI</name>
    <name evidence="9" type="ORF">ACFSR0_00750</name>
</gene>
<evidence type="ECO:0000313" key="9">
    <source>
        <dbReference type="EMBL" id="MFD2727969.1"/>
    </source>
</evidence>
<comment type="pathway">
    <text evidence="2 7">Amino-acid biosynthesis; L-histidine biosynthesis; L-histidine from 5-phospho-alpha-D-ribose 1-diphosphate: step 3/9.</text>
</comment>
<dbReference type="EC" id="3.5.4.19" evidence="7"/>
<name>A0ABW5TFZ6_9ENTE</name>
<comment type="cofactor">
    <cofactor evidence="7">
        <name>Mg(2+)</name>
        <dbReference type="ChEBI" id="CHEBI:18420"/>
    </cofactor>
    <text evidence="7">Binds 1 Mg(2+) ion per subunit.</text>
</comment>
<dbReference type="InterPro" id="IPR038019">
    <property type="entry name" value="PRib_AMP_CycHydrolase_sf"/>
</dbReference>
<evidence type="ECO:0000256" key="1">
    <source>
        <dbReference type="ARBA" id="ARBA00000024"/>
    </source>
</evidence>
<comment type="subcellular location">
    <subcellularLocation>
        <location evidence="7">Cytoplasm</location>
    </subcellularLocation>
</comment>
<keyword evidence="5 7" id="KW-0378">Hydrolase</keyword>
<comment type="similarity">
    <text evidence="7">Belongs to the PRA-CH family.</text>
</comment>
<dbReference type="GO" id="GO:0004635">
    <property type="term" value="F:phosphoribosyl-AMP cyclohydrolase activity"/>
    <property type="evidence" value="ECO:0007669"/>
    <property type="project" value="UniProtKB-EC"/>
</dbReference>
<reference evidence="10" key="1">
    <citation type="journal article" date="2019" name="Int. J. Syst. Evol. Microbiol.">
        <title>The Global Catalogue of Microorganisms (GCM) 10K type strain sequencing project: providing services to taxonomists for standard genome sequencing and annotation.</title>
        <authorList>
            <consortium name="The Broad Institute Genomics Platform"/>
            <consortium name="The Broad Institute Genome Sequencing Center for Infectious Disease"/>
            <person name="Wu L."/>
            <person name="Ma J."/>
        </authorList>
    </citation>
    <scope>NUCLEOTIDE SEQUENCE [LARGE SCALE GENOMIC DNA]</scope>
    <source>
        <strain evidence="10">TISTR 932</strain>
    </source>
</reference>
<dbReference type="HAMAP" id="MF_01021">
    <property type="entry name" value="HisI"/>
    <property type="match status" value="1"/>
</dbReference>
<evidence type="ECO:0000313" key="10">
    <source>
        <dbReference type="Proteomes" id="UP001597427"/>
    </source>
</evidence>